<accession>A0AAX6MSI0</accession>
<evidence type="ECO:0000313" key="2">
    <source>
        <dbReference type="EMBL" id="KAK6955383.1"/>
    </source>
</evidence>
<proteinExistence type="predicted"/>
<protein>
    <submittedName>
        <fullName evidence="2">Uncharacterized protein</fullName>
    </submittedName>
</protein>
<feature type="compositionally biased region" description="Low complexity" evidence="1">
    <location>
        <begin position="318"/>
        <end position="329"/>
    </location>
</feature>
<feature type="region of interest" description="Disordered" evidence="1">
    <location>
        <begin position="310"/>
        <end position="333"/>
    </location>
</feature>
<evidence type="ECO:0000256" key="1">
    <source>
        <dbReference type="SAM" id="MobiDB-lite"/>
    </source>
</evidence>
<feature type="region of interest" description="Disordered" evidence="1">
    <location>
        <begin position="187"/>
        <end position="274"/>
    </location>
</feature>
<feature type="compositionally biased region" description="Basic and acidic residues" evidence="1">
    <location>
        <begin position="356"/>
        <end position="366"/>
    </location>
</feature>
<comment type="caution">
    <text evidence="2">The sequence shown here is derived from an EMBL/GenBank/DDBJ whole genome shotgun (WGS) entry which is preliminary data.</text>
</comment>
<feature type="region of interest" description="Disordered" evidence="1">
    <location>
        <begin position="1"/>
        <end position="163"/>
    </location>
</feature>
<dbReference type="Proteomes" id="UP001369815">
    <property type="component" value="Unassembled WGS sequence"/>
</dbReference>
<sequence>MGRSANDHRLTMPARQTVPKSDPFRPNNARQQRHTKSQPFDADDLRRRLYIVLAEQEAQKKRQKRRPDESSEERSGSISLSESSRQTDTTKPGASEKSFAARMARNKGTASDAGSRENDAQPPKTKTGRSMSRSIQDRLRRRPSEVDPTATESAVKATPYQHIPQEAAAQFERTATAYSMREINLGHSQSQSRLTHHIERRRSVQHDVDSNSSIQEGHALERVQSKQDLFNGRNPFQTPQWHPAETGPQSQQPQPQPQHQLRRHSAPLVIPPRPWRKNSIGTVLEDRVMDEISSEETLVIDPVPEHRVYNEKKPTAKPPTTTTSTTSTTGGKIPLLRKADSLWTLKKLGGGFKNGAVREKQQHQQQDESSPASSSSSPLKFPRFGFLMKLRR</sequence>
<feature type="region of interest" description="Disordered" evidence="1">
    <location>
        <begin position="353"/>
        <end position="392"/>
    </location>
</feature>
<feature type="compositionally biased region" description="Low complexity" evidence="1">
    <location>
        <begin position="248"/>
        <end position="259"/>
    </location>
</feature>
<gene>
    <name evidence="2" type="ORF">Daesc_003018</name>
</gene>
<organism evidence="2 3">
    <name type="scientific">Daldinia eschscholtzii</name>
    <dbReference type="NCBI Taxonomy" id="292717"/>
    <lineage>
        <taxon>Eukaryota</taxon>
        <taxon>Fungi</taxon>
        <taxon>Dikarya</taxon>
        <taxon>Ascomycota</taxon>
        <taxon>Pezizomycotina</taxon>
        <taxon>Sordariomycetes</taxon>
        <taxon>Xylariomycetidae</taxon>
        <taxon>Xylariales</taxon>
        <taxon>Hypoxylaceae</taxon>
        <taxon>Daldinia</taxon>
    </lineage>
</organism>
<dbReference type="EMBL" id="JBANMG010000003">
    <property type="protein sequence ID" value="KAK6955383.1"/>
    <property type="molecule type" value="Genomic_DNA"/>
</dbReference>
<feature type="compositionally biased region" description="Basic and acidic residues" evidence="1">
    <location>
        <begin position="1"/>
        <end position="10"/>
    </location>
</feature>
<name>A0AAX6MSI0_9PEZI</name>
<reference evidence="2 3" key="1">
    <citation type="journal article" date="2024" name="Front Chem Biol">
        <title>Unveiling the potential of Daldinia eschscholtzii MFLUCC 19-0629 through bioactivity and bioinformatics studies for enhanced sustainable agriculture production.</title>
        <authorList>
            <person name="Brooks S."/>
            <person name="Weaver J.A."/>
            <person name="Klomchit A."/>
            <person name="Alharthi S.A."/>
            <person name="Onlamun T."/>
            <person name="Nurani R."/>
            <person name="Vong T.K."/>
            <person name="Alberti F."/>
            <person name="Greco C."/>
        </authorList>
    </citation>
    <scope>NUCLEOTIDE SEQUENCE [LARGE SCALE GENOMIC DNA]</scope>
    <source>
        <strain evidence="2">MFLUCC 19-0629</strain>
    </source>
</reference>
<evidence type="ECO:0000313" key="3">
    <source>
        <dbReference type="Proteomes" id="UP001369815"/>
    </source>
</evidence>
<keyword evidence="3" id="KW-1185">Reference proteome</keyword>
<dbReference type="AlphaFoldDB" id="A0AAX6MSI0"/>
<feature type="compositionally biased region" description="Basic and acidic residues" evidence="1">
    <location>
        <begin position="135"/>
        <end position="145"/>
    </location>
</feature>
<feature type="compositionally biased region" description="Basic and acidic residues" evidence="1">
    <location>
        <begin position="66"/>
        <end position="75"/>
    </location>
</feature>
<feature type="compositionally biased region" description="Low complexity" evidence="1">
    <location>
        <begin position="369"/>
        <end position="378"/>
    </location>
</feature>